<reference evidence="2 3" key="1">
    <citation type="journal article" date="2015" name="Genome Announc.">
        <title>Expanding the biotechnology potential of lactobacilli through comparative genomics of 213 strains and associated genera.</title>
        <authorList>
            <person name="Sun Z."/>
            <person name="Harris H.M."/>
            <person name="McCann A."/>
            <person name="Guo C."/>
            <person name="Argimon S."/>
            <person name="Zhang W."/>
            <person name="Yang X."/>
            <person name="Jeffery I.B."/>
            <person name="Cooney J.C."/>
            <person name="Kagawa T.F."/>
            <person name="Liu W."/>
            <person name="Song Y."/>
            <person name="Salvetti E."/>
            <person name="Wrobel A."/>
            <person name="Rasinkangas P."/>
            <person name="Parkhill J."/>
            <person name="Rea M.C."/>
            <person name="O'Sullivan O."/>
            <person name="Ritari J."/>
            <person name="Douillard F.P."/>
            <person name="Paul Ross R."/>
            <person name="Yang R."/>
            <person name="Briner A.E."/>
            <person name="Felis G.E."/>
            <person name="de Vos W.M."/>
            <person name="Barrangou R."/>
            <person name="Klaenhammer T.R."/>
            <person name="Caufield P.W."/>
            <person name="Cui Y."/>
            <person name="Zhang H."/>
            <person name="O'Toole P.W."/>
        </authorList>
    </citation>
    <scope>NUCLEOTIDE SEQUENCE [LARGE SCALE GENOMIC DNA]</scope>
    <source>
        <strain evidence="2 3">DSM 15833</strain>
    </source>
</reference>
<comment type="caution">
    <text evidence="2">The sequence shown here is derived from an EMBL/GenBank/DDBJ whole genome shotgun (WGS) entry which is preliminary data.</text>
</comment>
<evidence type="ECO:0000256" key="1">
    <source>
        <dbReference type="SAM" id="SignalP"/>
    </source>
</evidence>
<protein>
    <recommendedName>
        <fullName evidence="4">Lipoprotein</fullName>
    </recommendedName>
</protein>
<dbReference type="AlphaFoldDB" id="A0A0R1TG13"/>
<sequence length="271" mass="29849">MKKWMGMAVTALATLTLTTSVIKADDESNANTEAAQESVDYSGEVRISGKTNRERLGQFNYLLRHNLGYDIYPQVVGFKGEKQKINIRYEGDQNNFKVYYSKSKEMQNFNTDKLKGAKTYATLTKKTYDSVDKAKAAVSFKTIDTKKLGSKIQYLKNNQPAVITKAAGGQTLRWNFGAKWESIVIGAGNSTTKKANKVATNVAKNGLPSIDGKGVLRFDNDGSQIKWYDGKVVYTLETTSYKSGLAMIQALTNPEAQAKAESQASAQSQSE</sequence>
<dbReference type="OrthoDB" id="2138638at2"/>
<evidence type="ECO:0000313" key="2">
    <source>
        <dbReference type="EMBL" id="KRL80205.1"/>
    </source>
</evidence>
<organism evidence="2 3">
    <name type="scientific">Ligilactobacillus equi DSM 15833 = JCM 10991</name>
    <dbReference type="NCBI Taxonomy" id="1423740"/>
    <lineage>
        <taxon>Bacteria</taxon>
        <taxon>Bacillati</taxon>
        <taxon>Bacillota</taxon>
        <taxon>Bacilli</taxon>
        <taxon>Lactobacillales</taxon>
        <taxon>Lactobacillaceae</taxon>
        <taxon>Ligilactobacillus</taxon>
    </lineage>
</organism>
<dbReference type="STRING" id="1423740.FC36_GL000039"/>
<accession>A0A0R1TG13</accession>
<dbReference type="Proteomes" id="UP000051048">
    <property type="component" value="Unassembled WGS sequence"/>
</dbReference>
<evidence type="ECO:0008006" key="4">
    <source>
        <dbReference type="Google" id="ProtNLM"/>
    </source>
</evidence>
<dbReference type="RefSeq" id="WP_025020420.1">
    <property type="nucleotide sequence ID" value="NZ_AZFH01000067.1"/>
</dbReference>
<keyword evidence="1" id="KW-0732">Signal</keyword>
<feature type="signal peptide" evidence="1">
    <location>
        <begin position="1"/>
        <end position="24"/>
    </location>
</feature>
<proteinExistence type="predicted"/>
<gene>
    <name evidence="2" type="ORF">FC36_GL000039</name>
</gene>
<name>A0A0R1TG13_9LACO</name>
<dbReference type="EMBL" id="AZFH01000067">
    <property type="protein sequence ID" value="KRL80205.1"/>
    <property type="molecule type" value="Genomic_DNA"/>
</dbReference>
<feature type="chain" id="PRO_5006411245" description="Lipoprotein" evidence="1">
    <location>
        <begin position="25"/>
        <end position="271"/>
    </location>
</feature>
<evidence type="ECO:0000313" key="3">
    <source>
        <dbReference type="Proteomes" id="UP000051048"/>
    </source>
</evidence>
<dbReference type="PATRIC" id="fig|1423740.3.peg.43"/>